<evidence type="ECO:0000313" key="2">
    <source>
        <dbReference type="EMBL" id="GMH60383.1"/>
    </source>
</evidence>
<feature type="compositionally biased region" description="Basic and acidic residues" evidence="1">
    <location>
        <begin position="228"/>
        <end position="239"/>
    </location>
</feature>
<gene>
    <name evidence="2" type="ORF">TrST_g5648</name>
</gene>
<dbReference type="Proteomes" id="UP001165085">
    <property type="component" value="Unassembled WGS sequence"/>
</dbReference>
<name>A0A9W7A0E0_9STRA</name>
<feature type="compositionally biased region" description="Basic and acidic residues" evidence="1">
    <location>
        <begin position="1"/>
        <end position="42"/>
    </location>
</feature>
<sequence>MPLTEEQRAIIEQKRKAALARREAAKKEATEKEKEQRADAGAHKTTTTAVHKSSNTNKSYSLDTGGHVNEAESNRRIQIEDFDRIADEIKNKGDEGDDNSRCDGNYGSSFSLPLPTSKKSNAYNGAEVPKATLLSSIPPPPPSLAPFLSLHPGSLIPQTLALSLYLIPLSSLRTLNYTTSHTQSTLKSPPKLYSVQSVAQLSFGVWKDLRKLEDEKGKRETKKLKNIKDGILGKRKGEGGKFGFKGKKRK</sequence>
<feature type="region of interest" description="Disordered" evidence="1">
    <location>
        <begin position="1"/>
        <end position="77"/>
    </location>
</feature>
<evidence type="ECO:0000256" key="1">
    <source>
        <dbReference type="SAM" id="MobiDB-lite"/>
    </source>
</evidence>
<dbReference type="AlphaFoldDB" id="A0A9W7A0E0"/>
<comment type="caution">
    <text evidence="2">The sequence shown here is derived from an EMBL/GenBank/DDBJ whole genome shotgun (WGS) entry which is preliminary data.</text>
</comment>
<dbReference type="OrthoDB" id="10582429at2759"/>
<feature type="compositionally biased region" description="Polar residues" evidence="1">
    <location>
        <begin position="44"/>
        <end position="62"/>
    </location>
</feature>
<proteinExistence type="predicted"/>
<accession>A0A9W7A0E0</accession>
<feature type="region of interest" description="Disordered" evidence="1">
    <location>
        <begin position="228"/>
        <end position="250"/>
    </location>
</feature>
<evidence type="ECO:0000313" key="3">
    <source>
        <dbReference type="Proteomes" id="UP001165085"/>
    </source>
</evidence>
<organism evidence="2 3">
    <name type="scientific">Triparma strigata</name>
    <dbReference type="NCBI Taxonomy" id="1606541"/>
    <lineage>
        <taxon>Eukaryota</taxon>
        <taxon>Sar</taxon>
        <taxon>Stramenopiles</taxon>
        <taxon>Ochrophyta</taxon>
        <taxon>Bolidophyceae</taxon>
        <taxon>Parmales</taxon>
        <taxon>Triparmaceae</taxon>
        <taxon>Triparma</taxon>
    </lineage>
</organism>
<reference evidence="3" key="1">
    <citation type="journal article" date="2023" name="Commun. Biol.">
        <title>Genome analysis of Parmales, the sister group of diatoms, reveals the evolutionary specialization of diatoms from phago-mixotrophs to photoautotrophs.</title>
        <authorList>
            <person name="Ban H."/>
            <person name="Sato S."/>
            <person name="Yoshikawa S."/>
            <person name="Yamada K."/>
            <person name="Nakamura Y."/>
            <person name="Ichinomiya M."/>
            <person name="Sato N."/>
            <person name="Blanc-Mathieu R."/>
            <person name="Endo H."/>
            <person name="Kuwata A."/>
            <person name="Ogata H."/>
        </authorList>
    </citation>
    <scope>NUCLEOTIDE SEQUENCE [LARGE SCALE GENOMIC DNA]</scope>
    <source>
        <strain evidence="3">NIES 3701</strain>
    </source>
</reference>
<dbReference type="EMBL" id="BRXY01000065">
    <property type="protein sequence ID" value="GMH60383.1"/>
    <property type="molecule type" value="Genomic_DNA"/>
</dbReference>
<protein>
    <submittedName>
        <fullName evidence="2">Uncharacterized protein</fullName>
    </submittedName>
</protein>
<keyword evidence="3" id="KW-1185">Reference proteome</keyword>